<feature type="region of interest" description="Disordered" evidence="1">
    <location>
        <begin position="38"/>
        <end position="61"/>
    </location>
</feature>
<dbReference type="AlphaFoldDB" id="A0A6A4VU24"/>
<evidence type="ECO:0000256" key="1">
    <source>
        <dbReference type="SAM" id="MobiDB-lite"/>
    </source>
</evidence>
<sequence length="247" mass="26761">MVISTPNGPARRATRTVGSSVNAGVGAVDRFTTFSLTTTGRTTHRGNNDRTRSTETVDKTSGDQETLANSSRFINGTTDRTRVESDVGTIDSINNRTSGAASNRTEILRREGGTQEISKTSDCPGCKAQNKEFVERDTERLDNLKATSRFNRTGTLTETKVKDGKSLKLVGVLGTSTNGTVLHRKERGKERRKHDGKSRVGCKKGSKDCDFSSSSSGVTFVNSVNDSTIEEDVIVKTKKLSSASFRL</sequence>
<comment type="caution">
    <text evidence="3">The sequence shown here is derived from an EMBL/GenBank/DDBJ whole genome shotgun (WGS) entry which is preliminary data.</text>
</comment>
<dbReference type="EMBL" id="VIIS01001763">
    <property type="protein sequence ID" value="KAF0293188.1"/>
    <property type="molecule type" value="Genomic_DNA"/>
</dbReference>
<reference evidence="3 4" key="1">
    <citation type="submission" date="2019-07" db="EMBL/GenBank/DDBJ databases">
        <title>Draft genome assembly of a fouling barnacle, Amphibalanus amphitrite (Darwin, 1854): The first reference genome for Thecostraca.</title>
        <authorList>
            <person name="Kim W."/>
        </authorList>
    </citation>
    <scope>NUCLEOTIDE SEQUENCE [LARGE SCALE GENOMIC DNA]</scope>
    <source>
        <strain evidence="3">SNU_AA5</strain>
        <tissue evidence="3">Soma without cirri and trophi</tissue>
    </source>
</reference>
<dbReference type="Proteomes" id="UP000440578">
    <property type="component" value="Unassembled WGS sequence"/>
</dbReference>
<feature type="compositionally biased region" description="Basic and acidic residues" evidence="1">
    <location>
        <begin position="46"/>
        <end position="61"/>
    </location>
</feature>
<dbReference type="EMBL" id="VIIS01001479">
    <property type="protein sequence ID" value="KAF0297615.1"/>
    <property type="molecule type" value="Genomic_DNA"/>
</dbReference>
<feature type="compositionally biased region" description="Basic residues" evidence="1">
    <location>
        <begin position="185"/>
        <end position="204"/>
    </location>
</feature>
<evidence type="ECO:0000313" key="2">
    <source>
        <dbReference type="EMBL" id="KAF0293188.1"/>
    </source>
</evidence>
<evidence type="ECO:0000313" key="3">
    <source>
        <dbReference type="EMBL" id="KAF0297615.1"/>
    </source>
</evidence>
<keyword evidence="4" id="KW-1185">Reference proteome</keyword>
<organism evidence="3 4">
    <name type="scientific">Amphibalanus amphitrite</name>
    <name type="common">Striped barnacle</name>
    <name type="synonym">Balanus amphitrite</name>
    <dbReference type="NCBI Taxonomy" id="1232801"/>
    <lineage>
        <taxon>Eukaryota</taxon>
        <taxon>Metazoa</taxon>
        <taxon>Ecdysozoa</taxon>
        <taxon>Arthropoda</taxon>
        <taxon>Crustacea</taxon>
        <taxon>Multicrustacea</taxon>
        <taxon>Cirripedia</taxon>
        <taxon>Thoracica</taxon>
        <taxon>Thoracicalcarea</taxon>
        <taxon>Balanomorpha</taxon>
        <taxon>Balanoidea</taxon>
        <taxon>Balanidae</taxon>
        <taxon>Amphibalaninae</taxon>
        <taxon>Amphibalanus</taxon>
    </lineage>
</organism>
<feature type="region of interest" description="Disordered" evidence="1">
    <location>
        <begin position="185"/>
        <end position="216"/>
    </location>
</feature>
<proteinExistence type="predicted"/>
<accession>A0A6A4VU24</accession>
<gene>
    <name evidence="3" type="ORF">FJT64_004965</name>
    <name evidence="2" type="ORF">FJT64_008912</name>
</gene>
<name>A0A6A4VU24_AMPAM</name>
<protein>
    <submittedName>
        <fullName evidence="3">Uncharacterized protein</fullName>
    </submittedName>
</protein>
<evidence type="ECO:0000313" key="4">
    <source>
        <dbReference type="Proteomes" id="UP000440578"/>
    </source>
</evidence>